<dbReference type="Proteomes" id="UP001055879">
    <property type="component" value="Linkage Group LG03"/>
</dbReference>
<protein>
    <submittedName>
        <fullName evidence="1">Uncharacterized protein</fullName>
    </submittedName>
</protein>
<evidence type="ECO:0000313" key="1">
    <source>
        <dbReference type="EMBL" id="KAI3746786.1"/>
    </source>
</evidence>
<organism evidence="1 2">
    <name type="scientific">Arctium lappa</name>
    <name type="common">Greater burdock</name>
    <name type="synonym">Lappa major</name>
    <dbReference type="NCBI Taxonomy" id="4217"/>
    <lineage>
        <taxon>Eukaryota</taxon>
        <taxon>Viridiplantae</taxon>
        <taxon>Streptophyta</taxon>
        <taxon>Embryophyta</taxon>
        <taxon>Tracheophyta</taxon>
        <taxon>Spermatophyta</taxon>
        <taxon>Magnoliopsida</taxon>
        <taxon>eudicotyledons</taxon>
        <taxon>Gunneridae</taxon>
        <taxon>Pentapetalae</taxon>
        <taxon>asterids</taxon>
        <taxon>campanulids</taxon>
        <taxon>Asterales</taxon>
        <taxon>Asteraceae</taxon>
        <taxon>Carduoideae</taxon>
        <taxon>Cardueae</taxon>
        <taxon>Arctiinae</taxon>
        <taxon>Arctium</taxon>
    </lineage>
</organism>
<dbReference type="EMBL" id="CM042049">
    <property type="protein sequence ID" value="KAI3746786.1"/>
    <property type="molecule type" value="Genomic_DNA"/>
</dbReference>
<reference evidence="1 2" key="2">
    <citation type="journal article" date="2022" name="Mol. Ecol. Resour.">
        <title>The genomes of chicory, endive, great burdock and yacon provide insights into Asteraceae paleo-polyploidization history and plant inulin production.</title>
        <authorList>
            <person name="Fan W."/>
            <person name="Wang S."/>
            <person name="Wang H."/>
            <person name="Wang A."/>
            <person name="Jiang F."/>
            <person name="Liu H."/>
            <person name="Zhao H."/>
            <person name="Xu D."/>
            <person name="Zhang Y."/>
        </authorList>
    </citation>
    <scope>NUCLEOTIDE SEQUENCE [LARGE SCALE GENOMIC DNA]</scope>
    <source>
        <strain evidence="2">cv. Niubang</strain>
    </source>
</reference>
<gene>
    <name evidence="1" type="ORF">L6452_09226</name>
</gene>
<evidence type="ECO:0000313" key="2">
    <source>
        <dbReference type="Proteomes" id="UP001055879"/>
    </source>
</evidence>
<comment type="caution">
    <text evidence="1">The sequence shown here is derived from an EMBL/GenBank/DDBJ whole genome shotgun (WGS) entry which is preliminary data.</text>
</comment>
<sequence length="88" mass="9291">MQKEISARDSTGLSCVRVEMRGYSRLRFPILPRCMGMGERNSVFDRVVPTKSNGGLQFGEVLPKADDGGKGKGSGTVDGSKVGGGSEP</sequence>
<accession>A0ACB9DKL2</accession>
<keyword evidence="2" id="KW-1185">Reference proteome</keyword>
<proteinExistence type="predicted"/>
<reference evidence="2" key="1">
    <citation type="journal article" date="2022" name="Mol. Ecol. Resour.">
        <title>The genomes of chicory, endive, great burdock and yacon provide insights into Asteraceae palaeo-polyploidization history and plant inulin production.</title>
        <authorList>
            <person name="Fan W."/>
            <person name="Wang S."/>
            <person name="Wang H."/>
            <person name="Wang A."/>
            <person name="Jiang F."/>
            <person name="Liu H."/>
            <person name="Zhao H."/>
            <person name="Xu D."/>
            <person name="Zhang Y."/>
        </authorList>
    </citation>
    <scope>NUCLEOTIDE SEQUENCE [LARGE SCALE GENOMIC DNA]</scope>
    <source>
        <strain evidence="2">cv. Niubang</strain>
    </source>
</reference>
<name>A0ACB9DKL2_ARCLA</name>